<dbReference type="SUPFAM" id="SSF53850">
    <property type="entry name" value="Periplasmic binding protein-like II"/>
    <property type="match status" value="1"/>
</dbReference>
<dbReference type="GO" id="GO:0032993">
    <property type="term" value="C:protein-DNA complex"/>
    <property type="evidence" value="ECO:0007669"/>
    <property type="project" value="TreeGrafter"/>
</dbReference>
<dbReference type="OrthoDB" id="3461141at2"/>
<comment type="caution">
    <text evidence="7">The sequence shown here is derived from an EMBL/GenBank/DDBJ whole genome shotgun (WGS) entry which is preliminary data.</text>
</comment>
<dbReference type="GeneID" id="96749230"/>
<dbReference type="PANTHER" id="PTHR30346:SF29">
    <property type="entry name" value="LYSR SUBSTRATE-BINDING"/>
    <property type="match status" value="1"/>
</dbReference>
<evidence type="ECO:0000259" key="6">
    <source>
        <dbReference type="PROSITE" id="PS50931"/>
    </source>
</evidence>
<sequence length="327" mass="34338">MTVNLPQLRAFLAVVDAGGFSAAAAELGMSQSAVSHAVAALERELAAPLLVRATPARTTALGARVLPHARLALSAARSVEQIAAEATGTMTGTVRLAATPTVCQGLVPGLLRHWRDEQPRITVRVFEGDSAEVAGWLADGTTDAAVLIDPPPGPGVQLAEDAYRALLPRDHPLADEPLVDLRDLEDDQFLISPNGCEARIRTIHGLAGLRFSPTHRVRDLATLISMVQAGIGVTVLSEVSRSLIPSDLVLLPLAPQTSRRLVLTGPSNRPWHPAIRALADSAVSHLARVASLSPVPEEAGVAGEARDRDAGEAREAGAPQPLPRHAP</sequence>
<keyword evidence="3" id="KW-0238">DNA-binding</keyword>
<dbReference type="EMBL" id="BLAG01000004">
    <property type="protein sequence ID" value="GES28394.1"/>
    <property type="molecule type" value="Genomic_DNA"/>
</dbReference>
<dbReference type="GO" id="GO:0003700">
    <property type="term" value="F:DNA-binding transcription factor activity"/>
    <property type="evidence" value="ECO:0007669"/>
    <property type="project" value="InterPro"/>
</dbReference>
<dbReference type="CDD" id="cd05466">
    <property type="entry name" value="PBP2_LTTR_substrate"/>
    <property type="match status" value="1"/>
</dbReference>
<feature type="domain" description="HTH lysR-type" evidence="6">
    <location>
        <begin position="3"/>
        <end position="59"/>
    </location>
</feature>
<dbReference type="InterPro" id="IPR036390">
    <property type="entry name" value="WH_DNA-bd_sf"/>
</dbReference>
<evidence type="ECO:0000256" key="3">
    <source>
        <dbReference type="ARBA" id="ARBA00023125"/>
    </source>
</evidence>
<comment type="similarity">
    <text evidence="1">Belongs to the LysR transcriptional regulatory family.</text>
</comment>
<evidence type="ECO:0000256" key="1">
    <source>
        <dbReference type="ARBA" id="ARBA00009437"/>
    </source>
</evidence>
<dbReference type="PRINTS" id="PR00039">
    <property type="entry name" value="HTHLYSR"/>
</dbReference>
<dbReference type="Gene3D" id="3.40.190.10">
    <property type="entry name" value="Periplasmic binding protein-like II"/>
    <property type="match status" value="2"/>
</dbReference>
<feature type="compositionally biased region" description="Basic and acidic residues" evidence="5">
    <location>
        <begin position="304"/>
        <end position="315"/>
    </location>
</feature>
<evidence type="ECO:0000256" key="5">
    <source>
        <dbReference type="SAM" id="MobiDB-lite"/>
    </source>
</evidence>
<gene>
    <name evidence="7" type="ORF">San01_08810</name>
</gene>
<dbReference type="PANTHER" id="PTHR30346">
    <property type="entry name" value="TRANSCRIPTIONAL DUAL REGULATOR HCAR-RELATED"/>
    <property type="match status" value="1"/>
</dbReference>
<feature type="region of interest" description="Disordered" evidence="5">
    <location>
        <begin position="295"/>
        <end position="327"/>
    </location>
</feature>
<dbReference type="SUPFAM" id="SSF46785">
    <property type="entry name" value="Winged helix' DNA-binding domain"/>
    <property type="match status" value="1"/>
</dbReference>
<protein>
    <submittedName>
        <fullName evidence="7">LysR family transcriptional regulator</fullName>
    </submittedName>
</protein>
<organism evidence="7 8">
    <name type="scientific">Streptomyces angustmyceticus</name>
    <dbReference type="NCBI Taxonomy" id="285578"/>
    <lineage>
        <taxon>Bacteria</taxon>
        <taxon>Bacillati</taxon>
        <taxon>Actinomycetota</taxon>
        <taxon>Actinomycetes</taxon>
        <taxon>Kitasatosporales</taxon>
        <taxon>Streptomycetaceae</taxon>
        <taxon>Streptomyces</taxon>
    </lineage>
</organism>
<dbReference type="Proteomes" id="UP000325598">
    <property type="component" value="Unassembled WGS sequence"/>
</dbReference>
<evidence type="ECO:0000313" key="8">
    <source>
        <dbReference type="Proteomes" id="UP000325598"/>
    </source>
</evidence>
<keyword evidence="4" id="KW-0804">Transcription</keyword>
<dbReference type="Gene3D" id="1.10.10.10">
    <property type="entry name" value="Winged helix-like DNA-binding domain superfamily/Winged helix DNA-binding domain"/>
    <property type="match status" value="1"/>
</dbReference>
<dbReference type="RefSeq" id="WP_086718083.1">
    <property type="nucleotide sequence ID" value="NZ_BLAG01000004.1"/>
</dbReference>
<evidence type="ECO:0000256" key="4">
    <source>
        <dbReference type="ARBA" id="ARBA00023163"/>
    </source>
</evidence>
<dbReference type="PROSITE" id="PS50931">
    <property type="entry name" value="HTH_LYSR"/>
    <property type="match status" value="1"/>
</dbReference>
<dbReference type="GO" id="GO:0003677">
    <property type="term" value="F:DNA binding"/>
    <property type="evidence" value="ECO:0007669"/>
    <property type="project" value="UniProtKB-KW"/>
</dbReference>
<name>A0A5J4L6L6_9ACTN</name>
<proteinExistence type="inferred from homology"/>
<reference evidence="7 8" key="1">
    <citation type="submission" date="2019-10" db="EMBL/GenBank/DDBJ databases">
        <title>Whole genome shotgun sequence of Streptomyces angustmyceticus NBRC 3934.</title>
        <authorList>
            <person name="Hosoyama A."/>
            <person name="Ichikawa N."/>
            <person name="Kimura A."/>
            <person name="Kitahashi Y."/>
            <person name="Komaki H."/>
            <person name="Uohara A."/>
        </authorList>
    </citation>
    <scope>NUCLEOTIDE SEQUENCE [LARGE SCALE GENOMIC DNA]</scope>
    <source>
        <strain evidence="7 8">NBRC 3934</strain>
    </source>
</reference>
<dbReference type="InterPro" id="IPR036388">
    <property type="entry name" value="WH-like_DNA-bd_sf"/>
</dbReference>
<keyword evidence="2" id="KW-0805">Transcription regulation</keyword>
<accession>A0A5J4L6L6</accession>
<dbReference type="Pfam" id="PF03466">
    <property type="entry name" value="LysR_substrate"/>
    <property type="match status" value="1"/>
</dbReference>
<evidence type="ECO:0000256" key="2">
    <source>
        <dbReference type="ARBA" id="ARBA00023015"/>
    </source>
</evidence>
<dbReference type="InterPro" id="IPR005119">
    <property type="entry name" value="LysR_subst-bd"/>
</dbReference>
<dbReference type="InterPro" id="IPR000847">
    <property type="entry name" value="LysR_HTH_N"/>
</dbReference>
<dbReference type="AlphaFoldDB" id="A0A5J4L6L6"/>
<keyword evidence="8" id="KW-1185">Reference proteome</keyword>
<dbReference type="Pfam" id="PF00126">
    <property type="entry name" value="HTH_1"/>
    <property type="match status" value="1"/>
</dbReference>
<evidence type="ECO:0000313" key="7">
    <source>
        <dbReference type="EMBL" id="GES28394.1"/>
    </source>
</evidence>